<dbReference type="EC" id="5.2.1.8" evidence="10"/>
<proteinExistence type="inferred from homology"/>
<dbReference type="GO" id="GO:0005737">
    <property type="term" value="C:cytoplasm"/>
    <property type="evidence" value="ECO:0007669"/>
    <property type="project" value="UniProtKB-SubCell"/>
</dbReference>
<evidence type="ECO:0000256" key="5">
    <source>
        <dbReference type="ARBA" id="ARBA00023110"/>
    </source>
</evidence>
<feature type="domain" description="PPIase FKBP-type" evidence="11">
    <location>
        <begin position="7"/>
        <end position="83"/>
    </location>
</feature>
<dbReference type="EMBL" id="CACVAR010000056">
    <property type="protein sequence ID" value="CAA6799729.1"/>
    <property type="molecule type" value="Genomic_DNA"/>
</dbReference>
<dbReference type="PANTHER" id="PTHR47861">
    <property type="entry name" value="FKBP-TYPE PEPTIDYL-PROLYL CIS-TRANS ISOMERASE SLYD"/>
    <property type="match status" value="1"/>
</dbReference>
<name>A0A6S6S475_9BACT</name>
<dbReference type="GO" id="GO:0003755">
    <property type="term" value="F:peptidyl-prolyl cis-trans isomerase activity"/>
    <property type="evidence" value="ECO:0007669"/>
    <property type="project" value="UniProtKB-UniRule"/>
</dbReference>
<evidence type="ECO:0000256" key="6">
    <source>
        <dbReference type="ARBA" id="ARBA00023186"/>
    </source>
</evidence>
<evidence type="ECO:0000256" key="2">
    <source>
        <dbReference type="ARBA" id="ARBA00004496"/>
    </source>
</evidence>
<dbReference type="InterPro" id="IPR046357">
    <property type="entry name" value="PPIase_dom_sf"/>
</dbReference>
<gene>
    <name evidence="12" type="ORF">HELGO_WM31468</name>
</gene>
<keyword evidence="7 9" id="KW-0413">Isomerase</keyword>
<comment type="subcellular location">
    <subcellularLocation>
        <location evidence="2">Cytoplasm</location>
    </subcellularLocation>
</comment>
<evidence type="ECO:0000256" key="7">
    <source>
        <dbReference type="ARBA" id="ARBA00023235"/>
    </source>
</evidence>
<keyword evidence="4" id="KW-0963">Cytoplasm</keyword>
<sequence>MTITNENCVVGIEYEVKEAGTTDVVDSNKGSGQPLEFIMGKGQIIPGLEKGLCGMGKDESADLMIPSAEAYGEYNAEAIQTLPIDQFEGVELKEGLTLYGQSEDGQTTQVIVKSFTEENVEIDFNHPMAGKDLMFSVTVKDAREATAAEIESGTVGAGEEAAGGSCGTGCGCH</sequence>
<reference evidence="12" key="1">
    <citation type="submission" date="2020-01" db="EMBL/GenBank/DDBJ databases">
        <authorList>
            <person name="Meier V. D."/>
            <person name="Meier V D."/>
        </authorList>
    </citation>
    <scope>NUCLEOTIDE SEQUENCE</scope>
    <source>
        <strain evidence="12">HLG_WM_MAG_03</strain>
    </source>
</reference>
<dbReference type="GO" id="GO:0042026">
    <property type="term" value="P:protein refolding"/>
    <property type="evidence" value="ECO:0007669"/>
    <property type="project" value="UniProtKB-ARBA"/>
</dbReference>
<evidence type="ECO:0000256" key="3">
    <source>
        <dbReference type="ARBA" id="ARBA00006577"/>
    </source>
</evidence>
<comment type="function">
    <text evidence="8">Also involved in hydrogenase metallocenter assembly, probably by participating in the nickel insertion step. This function in hydrogenase biosynthesis requires chaperone activity and the presence of the metal-binding domain, but not PPIase activity.</text>
</comment>
<evidence type="ECO:0000256" key="1">
    <source>
        <dbReference type="ARBA" id="ARBA00000971"/>
    </source>
</evidence>
<dbReference type="InterPro" id="IPR001179">
    <property type="entry name" value="PPIase_FKBP_dom"/>
</dbReference>
<keyword evidence="5 9" id="KW-0697">Rotamase</keyword>
<dbReference type="SUPFAM" id="SSF54534">
    <property type="entry name" value="FKBP-like"/>
    <property type="match status" value="1"/>
</dbReference>
<accession>A0A6S6S475</accession>
<comment type="similarity">
    <text evidence="3 10">Belongs to the FKBP-type PPIase family.</text>
</comment>
<dbReference type="Pfam" id="PF00254">
    <property type="entry name" value="FKBP_C"/>
    <property type="match status" value="1"/>
</dbReference>
<organism evidence="12">
    <name type="scientific">uncultured Sulfurovum sp</name>
    <dbReference type="NCBI Taxonomy" id="269237"/>
    <lineage>
        <taxon>Bacteria</taxon>
        <taxon>Pseudomonadati</taxon>
        <taxon>Campylobacterota</taxon>
        <taxon>Epsilonproteobacteria</taxon>
        <taxon>Campylobacterales</taxon>
        <taxon>Sulfurovaceae</taxon>
        <taxon>Sulfurovum</taxon>
        <taxon>environmental samples</taxon>
    </lineage>
</organism>
<evidence type="ECO:0000256" key="10">
    <source>
        <dbReference type="RuleBase" id="RU003915"/>
    </source>
</evidence>
<dbReference type="PROSITE" id="PS50059">
    <property type="entry name" value="FKBP_PPIASE"/>
    <property type="match status" value="1"/>
</dbReference>
<dbReference type="Gene3D" id="3.10.50.40">
    <property type="match status" value="1"/>
</dbReference>
<evidence type="ECO:0000256" key="9">
    <source>
        <dbReference type="PROSITE-ProRule" id="PRU00277"/>
    </source>
</evidence>
<comment type="catalytic activity">
    <reaction evidence="1 9 10">
        <text>[protein]-peptidylproline (omega=180) = [protein]-peptidylproline (omega=0)</text>
        <dbReference type="Rhea" id="RHEA:16237"/>
        <dbReference type="Rhea" id="RHEA-COMP:10747"/>
        <dbReference type="Rhea" id="RHEA-COMP:10748"/>
        <dbReference type="ChEBI" id="CHEBI:83833"/>
        <dbReference type="ChEBI" id="CHEBI:83834"/>
        <dbReference type="EC" id="5.2.1.8"/>
    </reaction>
</comment>
<dbReference type="AlphaFoldDB" id="A0A6S6S475"/>
<evidence type="ECO:0000256" key="4">
    <source>
        <dbReference type="ARBA" id="ARBA00022490"/>
    </source>
</evidence>
<protein>
    <recommendedName>
        <fullName evidence="10">Peptidyl-prolyl cis-trans isomerase</fullName>
        <ecNumber evidence="10">5.2.1.8</ecNumber>
    </recommendedName>
</protein>
<evidence type="ECO:0000256" key="8">
    <source>
        <dbReference type="ARBA" id="ARBA00037071"/>
    </source>
</evidence>
<dbReference type="PANTHER" id="PTHR47861:SF3">
    <property type="entry name" value="FKBP-TYPE PEPTIDYL-PROLYL CIS-TRANS ISOMERASE SLYD"/>
    <property type="match status" value="1"/>
</dbReference>
<evidence type="ECO:0000313" key="12">
    <source>
        <dbReference type="EMBL" id="CAA6799729.1"/>
    </source>
</evidence>
<keyword evidence="6" id="KW-0143">Chaperone</keyword>
<evidence type="ECO:0000259" key="11">
    <source>
        <dbReference type="PROSITE" id="PS50059"/>
    </source>
</evidence>